<keyword evidence="2" id="KW-1185">Reference proteome</keyword>
<dbReference type="Proteomes" id="UP001497680">
    <property type="component" value="Unassembled WGS sequence"/>
</dbReference>
<evidence type="ECO:0000313" key="1">
    <source>
        <dbReference type="EMBL" id="KAI6084610.1"/>
    </source>
</evidence>
<accession>A0ACC0CWY0</accession>
<name>A0ACC0CWY0_9PEZI</name>
<dbReference type="EMBL" id="MU394335">
    <property type="protein sequence ID" value="KAI6084610.1"/>
    <property type="molecule type" value="Genomic_DNA"/>
</dbReference>
<protein>
    <submittedName>
        <fullName evidence="1">Uncharacterized protein</fullName>
    </submittedName>
</protein>
<evidence type="ECO:0000313" key="2">
    <source>
        <dbReference type="Proteomes" id="UP001497680"/>
    </source>
</evidence>
<organism evidence="1 2">
    <name type="scientific">Hypoxylon rubiginosum</name>
    <dbReference type="NCBI Taxonomy" id="110542"/>
    <lineage>
        <taxon>Eukaryota</taxon>
        <taxon>Fungi</taxon>
        <taxon>Dikarya</taxon>
        <taxon>Ascomycota</taxon>
        <taxon>Pezizomycotina</taxon>
        <taxon>Sordariomycetes</taxon>
        <taxon>Xylariomycetidae</taxon>
        <taxon>Xylariales</taxon>
        <taxon>Hypoxylaceae</taxon>
        <taxon>Hypoxylon</taxon>
    </lineage>
</organism>
<sequence length="111" mass="12394">MEIGLKVGLPIVGTILAGVMLFFSINGIKKSRAIKKRIEREIAEEDATAREIERLMIPEKELQPVSRSPTNCDRPESRGSMISSLSEDIAHVSLEEDVSLLGTSEYTRHRD</sequence>
<reference evidence="1 2" key="1">
    <citation type="journal article" date="2022" name="New Phytol.">
        <title>Ecological generalism drives hyperdiversity of secondary metabolite gene clusters in xylarialean endophytes.</title>
        <authorList>
            <person name="Franco M.E.E."/>
            <person name="Wisecaver J.H."/>
            <person name="Arnold A.E."/>
            <person name="Ju Y.M."/>
            <person name="Slot J.C."/>
            <person name="Ahrendt S."/>
            <person name="Moore L.P."/>
            <person name="Eastman K.E."/>
            <person name="Scott K."/>
            <person name="Konkel Z."/>
            <person name="Mondo S.J."/>
            <person name="Kuo A."/>
            <person name="Hayes R.D."/>
            <person name="Haridas S."/>
            <person name="Andreopoulos B."/>
            <person name="Riley R."/>
            <person name="LaButti K."/>
            <person name="Pangilinan J."/>
            <person name="Lipzen A."/>
            <person name="Amirebrahimi M."/>
            <person name="Yan J."/>
            <person name="Adam C."/>
            <person name="Keymanesh K."/>
            <person name="Ng V."/>
            <person name="Louie K."/>
            <person name="Northen T."/>
            <person name="Drula E."/>
            <person name="Henrissat B."/>
            <person name="Hsieh H.M."/>
            <person name="Youens-Clark K."/>
            <person name="Lutzoni F."/>
            <person name="Miadlikowska J."/>
            <person name="Eastwood D.C."/>
            <person name="Hamelin R.C."/>
            <person name="Grigoriev I.V."/>
            <person name="U'Ren J.M."/>
        </authorList>
    </citation>
    <scope>NUCLEOTIDE SEQUENCE [LARGE SCALE GENOMIC DNA]</scope>
    <source>
        <strain evidence="1 2">ER1909</strain>
    </source>
</reference>
<comment type="caution">
    <text evidence="1">The sequence shown here is derived from an EMBL/GenBank/DDBJ whole genome shotgun (WGS) entry which is preliminary data.</text>
</comment>
<proteinExistence type="predicted"/>
<gene>
    <name evidence="1" type="ORF">F4821DRAFT_168945</name>
</gene>